<dbReference type="Gene3D" id="1.25.40.10">
    <property type="entry name" value="Tetratricopeptide repeat domain"/>
    <property type="match status" value="1"/>
</dbReference>
<feature type="non-terminal residue" evidence="1">
    <location>
        <position position="140"/>
    </location>
</feature>
<accession>A0A381UIF4</accession>
<organism evidence="1">
    <name type="scientific">marine metagenome</name>
    <dbReference type="NCBI Taxonomy" id="408172"/>
    <lineage>
        <taxon>unclassified sequences</taxon>
        <taxon>metagenomes</taxon>
        <taxon>ecological metagenomes</taxon>
    </lineage>
</organism>
<sequence length="140" mass="15868">MNLQNQIELELYFADHFDTILYPVLADIYLGQNDLKRARKVCEIGLKHYENDPSGLFILAQVEKSERNLKEAESALELVLLYSGDNLAAAEMLCEIQTVLGRASSRLLKSWKHVLALDPSNKTAKDFVKKVDETSVKKKT</sequence>
<proteinExistence type="predicted"/>
<dbReference type="AlphaFoldDB" id="A0A381UIF4"/>
<dbReference type="InterPro" id="IPR011990">
    <property type="entry name" value="TPR-like_helical_dom_sf"/>
</dbReference>
<evidence type="ECO:0000313" key="1">
    <source>
        <dbReference type="EMBL" id="SVA27418.1"/>
    </source>
</evidence>
<protein>
    <recommendedName>
        <fullName evidence="2">Tetratrico peptide repeat group 5 domain-containing protein</fullName>
    </recommendedName>
</protein>
<dbReference type="SUPFAM" id="SSF48452">
    <property type="entry name" value="TPR-like"/>
    <property type="match status" value="1"/>
</dbReference>
<evidence type="ECO:0008006" key="2">
    <source>
        <dbReference type="Google" id="ProtNLM"/>
    </source>
</evidence>
<dbReference type="EMBL" id="UINC01006420">
    <property type="protein sequence ID" value="SVA27418.1"/>
    <property type="molecule type" value="Genomic_DNA"/>
</dbReference>
<reference evidence="1" key="1">
    <citation type="submission" date="2018-05" db="EMBL/GenBank/DDBJ databases">
        <authorList>
            <person name="Lanie J.A."/>
            <person name="Ng W.-L."/>
            <person name="Kazmierczak K.M."/>
            <person name="Andrzejewski T.M."/>
            <person name="Davidsen T.M."/>
            <person name="Wayne K.J."/>
            <person name="Tettelin H."/>
            <person name="Glass J.I."/>
            <person name="Rusch D."/>
            <person name="Podicherti R."/>
            <person name="Tsui H.-C.T."/>
            <person name="Winkler M.E."/>
        </authorList>
    </citation>
    <scope>NUCLEOTIDE SEQUENCE</scope>
</reference>
<name>A0A381UIF4_9ZZZZ</name>
<gene>
    <name evidence="1" type="ORF">METZ01_LOCUS80272</name>
</gene>